<name>A0A5D4SX14_9BACI</name>
<reference evidence="2 3" key="1">
    <citation type="submission" date="2019-08" db="EMBL/GenBank/DDBJ databases">
        <title>Bacillus genomes from the desert of Cuatro Cienegas, Coahuila.</title>
        <authorList>
            <person name="Olmedo-Alvarez G."/>
        </authorList>
    </citation>
    <scope>NUCLEOTIDE SEQUENCE [LARGE SCALE GENOMIC DNA]</scope>
    <source>
        <strain evidence="2 3">CH28_1T</strain>
    </source>
</reference>
<evidence type="ECO:0000313" key="2">
    <source>
        <dbReference type="EMBL" id="TYS67211.1"/>
    </source>
</evidence>
<dbReference type="OrthoDB" id="1726708at2"/>
<organism evidence="2 3">
    <name type="scientific">Sutcliffiella horikoshii</name>
    <dbReference type="NCBI Taxonomy" id="79883"/>
    <lineage>
        <taxon>Bacteria</taxon>
        <taxon>Bacillati</taxon>
        <taxon>Bacillota</taxon>
        <taxon>Bacilli</taxon>
        <taxon>Bacillales</taxon>
        <taxon>Bacillaceae</taxon>
        <taxon>Sutcliffiella</taxon>
    </lineage>
</organism>
<dbReference type="GO" id="GO:0016020">
    <property type="term" value="C:membrane"/>
    <property type="evidence" value="ECO:0007669"/>
    <property type="project" value="InterPro"/>
</dbReference>
<dbReference type="EMBL" id="VTEV01000006">
    <property type="protein sequence ID" value="TYS67211.1"/>
    <property type="molecule type" value="Genomic_DNA"/>
</dbReference>
<dbReference type="GO" id="GO:0009847">
    <property type="term" value="P:spore germination"/>
    <property type="evidence" value="ECO:0007669"/>
    <property type="project" value="InterPro"/>
</dbReference>
<dbReference type="Pfam" id="PF03323">
    <property type="entry name" value="GerA"/>
    <property type="match status" value="1"/>
</dbReference>
<protein>
    <submittedName>
        <fullName evidence="2">Spore germination protein</fullName>
    </submittedName>
</protein>
<sequence>MQSLVNKEVLKTFTRRIDSIDIDYVEFPGFVQELIQDKKFSLFPRMLVTERVDRIRANLMDYCSHLLRAIMPGSYFRIRPYLF</sequence>
<gene>
    <name evidence="2" type="ORF">FZC76_16815</name>
</gene>
<evidence type="ECO:0000313" key="3">
    <source>
        <dbReference type="Proteomes" id="UP000322524"/>
    </source>
</evidence>
<dbReference type="Proteomes" id="UP000322524">
    <property type="component" value="Unassembled WGS sequence"/>
</dbReference>
<keyword evidence="1" id="KW-0472">Membrane</keyword>
<comment type="caution">
    <text evidence="2">The sequence shown here is derived from an EMBL/GenBank/DDBJ whole genome shotgun (WGS) entry which is preliminary data.</text>
</comment>
<dbReference type="AlphaFoldDB" id="A0A5D4SX14"/>
<proteinExistence type="predicted"/>
<dbReference type="InterPro" id="IPR004995">
    <property type="entry name" value="Spore_Ger"/>
</dbReference>
<evidence type="ECO:0000256" key="1">
    <source>
        <dbReference type="ARBA" id="ARBA00023136"/>
    </source>
</evidence>
<accession>A0A5D4SX14</accession>